<reference evidence="1 2" key="1">
    <citation type="submission" date="2019-07" db="EMBL/GenBank/DDBJ databases">
        <title>Genomics analysis of Aphanomyces spp. identifies a new class of oomycete effector associated with host adaptation.</title>
        <authorList>
            <person name="Gaulin E."/>
        </authorList>
    </citation>
    <scope>NUCLEOTIDE SEQUENCE [LARGE SCALE GENOMIC DNA]</scope>
    <source>
        <strain evidence="1 2">ATCC 201684</strain>
    </source>
</reference>
<dbReference type="AlphaFoldDB" id="A0A6G0XU06"/>
<dbReference type="Proteomes" id="UP000481153">
    <property type="component" value="Unassembled WGS sequence"/>
</dbReference>
<keyword evidence="2" id="KW-1185">Reference proteome</keyword>
<name>A0A6G0XU06_9STRA</name>
<comment type="caution">
    <text evidence="1">The sequence shown here is derived from an EMBL/GenBank/DDBJ whole genome shotgun (WGS) entry which is preliminary data.</text>
</comment>
<proteinExistence type="predicted"/>
<dbReference type="VEuPathDB" id="FungiDB:AeMF1_020211"/>
<evidence type="ECO:0000313" key="2">
    <source>
        <dbReference type="Proteomes" id="UP000481153"/>
    </source>
</evidence>
<dbReference type="EMBL" id="VJMJ01000012">
    <property type="protein sequence ID" value="KAF0743926.1"/>
    <property type="molecule type" value="Genomic_DNA"/>
</dbReference>
<accession>A0A6G0XU06</accession>
<sequence>MYFEGCRDVTQELANRIAFGEEGCRSVRFENGQYSCLDCWPSLDDAEASRKPVESLYEDVPVVFRHWVNQNEDEEVMNLADAHEKNLRHALYVEVFYAARQIDQ</sequence>
<gene>
    <name evidence="1" type="ORF">Ae201684_001568</name>
</gene>
<organism evidence="1 2">
    <name type="scientific">Aphanomyces euteiches</name>
    <dbReference type="NCBI Taxonomy" id="100861"/>
    <lineage>
        <taxon>Eukaryota</taxon>
        <taxon>Sar</taxon>
        <taxon>Stramenopiles</taxon>
        <taxon>Oomycota</taxon>
        <taxon>Saprolegniomycetes</taxon>
        <taxon>Saprolegniales</taxon>
        <taxon>Verrucalvaceae</taxon>
        <taxon>Aphanomyces</taxon>
    </lineage>
</organism>
<protein>
    <submittedName>
        <fullName evidence="1">Uncharacterized protein</fullName>
    </submittedName>
</protein>
<evidence type="ECO:0000313" key="1">
    <source>
        <dbReference type="EMBL" id="KAF0743926.1"/>
    </source>
</evidence>